<dbReference type="EC" id="3.2.1.17" evidence="3"/>
<evidence type="ECO:0000256" key="2">
    <source>
        <dbReference type="ARBA" id="ARBA00022638"/>
    </source>
</evidence>
<dbReference type="SUPFAM" id="SSF53955">
    <property type="entry name" value="Lysozyme-like"/>
    <property type="match status" value="1"/>
</dbReference>
<comment type="catalytic activity">
    <reaction evidence="3">
        <text>Hydrolysis of (1-&gt;4)-beta-linkages between N-acetylmuramic acid and N-acetyl-D-glucosamine residues in a peptidoglycan and between N-acetyl-D-glucosamine residues in chitodextrins.</text>
        <dbReference type="EC" id="3.2.1.17"/>
    </reaction>
</comment>
<proteinExistence type="inferred from homology"/>
<accession>A0ABY6XVH7</accession>
<dbReference type="RefSeq" id="WP_174958532.1">
    <property type="nucleotide sequence ID" value="NZ_CABVQG010000016.1"/>
</dbReference>
<dbReference type="Pfam" id="PF00959">
    <property type="entry name" value="Phage_lysozyme"/>
    <property type="match status" value="1"/>
</dbReference>
<evidence type="ECO:0000313" key="4">
    <source>
        <dbReference type="EMBL" id="VWC89675.1"/>
    </source>
</evidence>
<evidence type="ECO:0000313" key="5">
    <source>
        <dbReference type="Proteomes" id="UP000494120"/>
    </source>
</evidence>
<dbReference type="Proteomes" id="UP000494120">
    <property type="component" value="Unassembled WGS sequence"/>
</dbReference>
<dbReference type="InterPro" id="IPR052619">
    <property type="entry name" value="Phage_lysozyme-like"/>
</dbReference>
<keyword evidence="5" id="KW-1185">Reference proteome</keyword>
<comment type="caution">
    <text evidence="4">The sequence shown here is derived from an EMBL/GenBank/DDBJ whole genome shotgun (WGS) entry which is preliminary data.</text>
</comment>
<gene>
    <name evidence="4" type="ORF">BLA17378_04480</name>
</gene>
<reference evidence="4 5" key="1">
    <citation type="submission" date="2019-09" db="EMBL/GenBank/DDBJ databases">
        <authorList>
            <person name="Depoorter E."/>
        </authorList>
    </citation>
    <scope>NUCLEOTIDE SEQUENCE [LARGE SCALE GENOMIC DNA]</scope>
    <source>
        <strain evidence="4 5">R-17378</strain>
    </source>
</reference>
<protein>
    <recommendedName>
        <fullName evidence="3">Lysozyme</fullName>
        <ecNumber evidence="3">3.2.1.17</ecNumber>
    </recommendedName>
</protein>
<organism evidence="4 5">
    <name type="scientific">Burkholderia aenigmatica</name>
    <dbReference type="NCBI Taxonomy" id="2015348"/>
    <lineage>
        <taxon>Bacteria</taxon>
        <taxon>Pseudomonadati</taxon>
        <taxon>Pseudomonadota</taxon>
        <taxon>Betaproteobacteria</taxon>
        <taxon>Burkholderiales</taxon>
        <taxon>Burkholderiaceae</taxon>
        <taxon>Burkholderia</taxon>
        <taxon>Burkholderia cepacia complex</taxon>
    </lineage>
</organism>
<keyword evidence="2 3" id="KW-0081">Bacteriolytic enzyme</keyword>
<evidence type="ECO:0000256" key="1">
    <source>
        <dbReference type="ARBA" id="ARBA00022529"/>
    </source>
</evidence>
<comment type="similarity">
    <text evidence="3">Belongs to the glycosyl hydrolase 24 family.</text>
</comment>
<dbReference type="InterPro" id="IPR023346">
    <property type="entry name" value="Lysozyme-like_dom_sf"/>
</dbReference>
<evidence type="ECO:0000256" key="3">
    <source>
        <dbReference type="RuleBase" id="RU003788"/>
    </source>
</evidence>
<dbReference type="PANTHER" id="PTHR37406">
    <property type="entry name" value="T4-TYPE LYSOZYME 1-RELATED"/>
    <property type="match status" value="1"/>
</dbReference>
<dbReference type="EMBL" id="CABVQG010000016">
    <property type="protein sequence ID" value="VWC89675.1"/>
    <property type="molecule type" value="Genomic_DNA"/>
</dbReference>
<dbReference type="InterPro" id="IPR002196">
    <property type="entry name" value="Glyco_hydro_24"/>
</dbReference>
<sequence length="150" mass="17095">MNEQLLEAELRRDEGVRYSPYLDTAKPPRRTVGVGHNMDANPIPKDWTFPLTDAQVDQILTQDIQTACASLDRFLPWWRNLDEVRQRVICNMVFNMGITTLLTFRNTLIDMKMGFYTAAATGMRNSLWARQVGVRAQRLADAMSTGVMPS</sequence>
<dbReference type="InterPro" id="IPR023347">
    <property type="entry name" value="Lysozyme_dom_sf"/>
</dbReference>
<keyword evidence="1 3" id="KW-0929">Antimicrobial</keyword>
<dbReference type="Gene3D" id="1.10.530.40">
    <property type="match status" value="1"/>
</dbReference>
<dbReference type="PANTHER" id="PTHR37406:SF1">
    <property type="entry name" value="T4-TYPE LYSOZYME 1-RELATED"/>
    <property type="match status" value="1"/>
</dbReference>
<keyword evidence="3" id="KW-0326">Glycosidase</keyword>
<name>A0ABY6XVH7_9BURK</name>
<keyword evidence="3" id="KW-0378">Hydrolase</keyword>